<dbReference type="PRINTS" id="PR00625">
    <property type="entry name" value="JDOMAIN"/>
</dbReference>
<dbReference type="SUPFAM" id="SSF46565">
    <property type="entry name" value="Chaperone J-domain"/>
    <property type="match status" value="1"/>
</dbReference>
<name>A0A167MT25_9HYPO</name>
<dbReference type="InterPro" id="IPR036869">
    <property type="entry name" value="J_dom_sf"/>
</dbReference>
<dbReference type="Pfam" id="PF00226">
    <property type="entry name" value="DnaJ"/>
    <property type="match status" value="1"/>
</dbReference>
<evidence type="ECO:0000313" key="4">
    <source>
        <dbReference type="Proteomes" id="UP000076874"/>
    </source>
</evidence>
<feature type="region of interest" description="Disordered" evidence="1">
    <location>
        <begin position="547"/>
        <end position="570"/>
    </location>
</feature>
<protein>
    <submittedName>
        <fullName evidence="3">Heat shock protein DNAj</fullName>
    </submittedName>
</protein>
<dbReference type="InterPro" id="IPR018253">
    <property type="entry name" value="DnaJ_domain_CS"/>
</dbReference>
<feature type="compositionally biased region" description="Basic and acidic residues" evidence="1">
    <location>
        <begin position="151"/>
        <end position="250"/>
    </location>
</feature>
<feature type="compositionally biased region" description="Low complexity" evidence="1">
    <location>
        <begin position="333"/>
        <end position="343"/>
    </location>
</feature>
<feature type="compositionally biased region" description="Basic and acidic residues" evidence="1">
    <location>
        <begin position="374"/>
        <end position="387"/>
    </location>
</feature>
<dbReference type="GO" id="GO:0031072">
    <property type="term" value="F:heat shock protein binding"/>
    <property type="evidence" value="ECO:0007669"/>
    <property type="project" value="TreeGrafter"/>
</dbReference>
<feature type="region of interest" description="Disordered" evidence="1">
    <location>
        <begin position="84"/>
        <end position="316"/>
    </location>
</feature>
<dbReference type="PROSITE" id="PS00636">
    <property type="entry name" value="DNAJ_1"/>
    <property type="match status" value="1"/>
</dbReference>
<feature type="compositionally biased region" description="Polar residues" evidence="1">
    <location>
        <begin position="547"/>
        <end position="562"/>
    </location>
</feature>
<proteinExistence type="predicted"/>
<dbReference type="CDD" id="cd06257">
    <property type="entry name" value="DnaJ"/>
    <property type="match status" value="1"/>
</dbReference>
<sequence length="570" mass="65571">MSSSQADPYKALGVDREADLASIKTAYRKLVLRCHPDKVQDPTLKAIKQDEFQRVQQAYEILGDETKRKKYDDDAKLKKLREDLARGMARSATTPRASPKAQGTDYNIRTADPPPSFKPGPPPTSPFSPYAAGSQQFSHSWEHSIPLRTKTVYDEGHHARRTASYEKARDDYKDDRRRRRDDDDALYRERVRDKERERERDRDRDRDREWEKRSRSDREKDDKKEKMKRELEKREKERDRLRRQDQQEKYRARKPAYVEPYGDSDEESLTPQKIPLAGVASSGSANSKKHLDTFRRERSARRDDSPRAETSPDKTFERVKYATDYIRRRESKSGASASASASAHVPEGVVYSSNFANLDDGWRPAGDSPRSRRASQDEKKYRTRLDAADDVEAFMAPPPRLNKSYTSPVGMLHTSNSSAPRMPHLSRAATMDYGRHPPPAAPAAPAPESGRHPLKSDRHRRGSFDAYDDEPRPRRSSTQARVLNYAYDEVSAIPHNAKSAYYRPAEETYYHPPPIDSPRRSGFGKVKVARLPEQVYQTKRYSDDDITYSNVHHSSNQYSSPHASYLHVRS</sequence>
<dbReference type="EMBL" id="AZHD01000022">
    <property type="protein sequence ID" value="OAA54718.1"/>
    <property type="molecule type" value="Genomic_DNA"/>
</dbReference>
<gene>
    <name evidence="3" type="ORF">SPI_08589</name>
</gene>
<dbReference type="STRING" id="1081102.A0A167MT25"/>
<feature type="region of interest" description="Disordered" evidence="1">
    <location>
        <begin position="328"/>
        <end position="347"/>
    </location>
</feature>
<accession>A0A167MT25</accession>
<dbReference type="InterPro" id="IPR052594">
    <property type="entry name" value="J_domain-containing_protein"/>
</dbReference>
<reference evidence="3 4" key="1">
    <citation type="journal article" date="2016" name="Genome Biol. Evol.">
        <title>Divergent and convergent evolution of fungal pathogenicity.</title>
        <authorList>
            <person name="Shang Y."/>
            <person name="Xiao G."/>
            <person name="Zheng P."/>
            <person name="Cen K."/>
            <person name="Zhan S."/>
            <person name="Wang C."/>
        </authorList>
    </citation>
    <scope>NUCLEOTIDE SEQUENCE [LARGE SCALE GENOMIC DNA]</scope>
    <source>
        <strain evidence="3 4">RCEF 264</strain>
    </source>
</reference>
<dbReference type="GO" id="GO:0005737">
    <property type="term" value="C:cytoplasm"/>
    <property type="evidence" value="ECO:0007669"/>
    <property type="project" value="TreeGrafter"/>
</dbReference>
<dbReference type="AlphaFoldDB" id="A0A167MT25"/>
<keyword evidence="3" id="KW-0346">Stress response</keyword>
<feature type="region of interest" description="Disordered" evidence="1">
    <location>
        <begin position="353"/>
        <end position="481"/>
    </location>
</feature>
<feature type="domain" description="J" evidence="2">
    <location>
        <begin position="7"/>
        <end position="75"/>
    </location>
</feature>
<dbReference type="FunFam" id="1.10.287.110:FF:000073">
    <property type="entry name" value="DnaJ domain protein"/>
    <property type="match status" value="1"/>
</dbReference>
<dbReference type="PANTHER" id="PTHR44144">
    <property type="entry name" value="DNAJ HOMOLOG SUBFAMILY C MEMBER 9"/>
    <property type="match status" value="1"/>
</dbReference>
<feature type="compositionally biased region" description="Polar residues" evidence="1">
    <location>
        <begin position="403"/>
        <end position="419"/>
    </location>
</feature>
<organism evidence="3 4">
    <name type="scientific">Niveomyces insectorum RCEF 264</name>
    <dbReference type="NCBI Taxonomy" id="1081102"/>
    <lineage>
        <taxon>Eukaryota</taxon>
        <taxon>Fungi</taxon>
        <taxon>Dikarya</taxon>
        <taxon>Ascomycota</taxon>
        <taxon>Pezizomycotina</taxon>
        <taxon>Sordariomycetes</taxon>
        <taxon>Hypocreomycetidae</taxon>
        <taxon>Hypocreales</taxon>
        <taxon>Cordycipitaceae</taxon>
        <taxon>Niveomyces</taxon>
    </lineage>
</organism>
<comment type="caution">
    <text evidence="3">The sequence shown here is derived from an EMBL/GenBank/DDBJ whole genome shotgun (WGS) entry which is preliminary data.</text>
</comment>
<keyword evidence="4" id="KW-1185">Reference proteome</keyword>
<evidence type="ECO:0000259" key="2">
    <source>
        <dbReference type="PROSITE" id="PS50076"/>
    </source>
</evidence>
<evidence type="ECO:0000313" key="3">
    <source>
        <dbReference type="EMBL" id="OAA54718.1"/>
    </source>
</evidence>
<dbReference type="PANTHER" id="PTHR44144:SF1">
    <property type="entry name" value="DNAJ HOMOLOG SUBFAMILY C MEMBER 9"/>
    <property type="match status" value="1"/>
</dbReference>
<dbReference type="PROSITE" id="PS50076">
    <property type="entry name" value="DNAJ_2"/>
    <property type="match status" value="1"/>
</dbReference>
<dbReference type="Proteomes" id="UP000076874">
    <property type="component" value="Unassembled WGS sequence"/>
</dbReference>
<dbReference type="OrthoDB" id="10250354at2759"/>
<dbReference type="InterPro" id="IPR001623">
    <property type="entry name" value="DnaJ_domain"/>
</dbReference>
<feature type="compositionally biased region" description="Pro residues" evidence="1">
    <location>
        <begin position="112"/>
        <end position="126"/>
    </location>
</feature>
<feature type="compositionally biased region" description="Basic and acidic residues" evidence="1">
    <location>
        <begin position="289"/>
        <end position="316"/>
    </location>
</feature>
<evidence type="ECO:0000256" key="1">
    <source>
        <dbReference type="SAM" id="MobiDB-lite"/>
    </source>
</evidence>
<dbReference type="GO" id="GO:0005634">
    <property type="term" value="C:nucleus"/>
    <property type="evidence" value="ECO:0007669"/>
    <property type="project" value="TreeGrafter"/>
</dbReference>
<dbReference type="Gene3D" id="1.10.287.110">
    <property type="entry name" value="DnaJ domain"/>
    <property type="match status" value="1"/>
</dbReference>
<dbReference type="SMART" id="SM00271">
    <property type="entry name" value="DnaJ"/>
    <property type="match status" value="1"/>
</dbReference>
<feature type="compositionally biased region" description="Pro residues" evidence="1">
    <location>
        <begin position="436"/>
        <end position="445"/>
    </location>
</feature>